<evidence type="ECO:0000313" key="8">
    <source>
        <dbReference type="Proteomes" id="UP000323105"/>
    </source>
</evidence>
<dbReference type="Gene3D" id="3.40.50.1820">
    <property type="entry name" value="alpha/beta hydrolase"/>
    <property type="match status" value="1"/>
</dbReference>
<evidence type="ECO:0000256" key="2">
    <source>
        <dbReference type="ARBA" id="ARBA00022490"/>
    </source>
</evidence>
<dbReference type="EMBL" id="BKBW01000004">
    <property type="protein sequence ID" value="GEQ75536.1"/>
    <property type="molecule type" value="Genomic_DNA"/>
</dbReference>
<evidence type="ECO:0000259" key="6">
    <source>
        <dbReference type="Pfam" id="PF11806"/>
    </source>
</evidence>
<organism evidence="7 8">
    <name type="scientific">Comamonas testosteroni</name>
    <name type="common">Pseudomonas testosteroni</name>
    <dbReference type="NCBI Taxonomy" id="285"/>
    <lineage>
        <taxon>Bacteria</taxon>
        <taxon>Pseudomonadati</taxon>
        <taxon>Pseudomonadota</taxon>
        <taxon>Betaproteobacteria</taxon>
        <taxon>Burkholderiales</taxon>
        <taxon>Comamonadaceae</taxon>
        <taxon>Comamonas</taxon>
    </lineage>
</organism>
<dbReference type="Pfam" id="PF00756">
    <property type="entry name" value="Esterase"/>
    <property type="match status" value="1"/>
</dbReference>
<dbReference type="Proteomes" id="UP000323105">
    <property type="component" value="Unassembled WGS sequence"/>
</dbReference>
<accession>A0A5A7MCZ8</accession>
<dbReference type="PANTHER" id="PTHR48098:SF3">
    <property type="entry name" value="IRON(III) ENTEROBACTIN ESTERASE"/>
    <property type="match status" value="1"/>
</dbReference>
<dbReference type="GO" id="GO:0006826">
    <property type="term" value="P:iron ion transport"/>
    <property type="evidence" value="ECO:0007669"/>
    <property type="project" value="InterPro"/>
</dbReference>
<comment type="subcellular location">
    <subcellularLocation>
        <location evidence="1">Cytoplasm</location>
    </subcellularLocation>
</comment>
<comment type="similarity">
    <text evidence="4">Belongs to the Fes family.</text>
</comment>
<feature type="chain" id="PRO_5022967277" evidence="5">
    <location>
        <begin position="21"/>
        <end position="593"/>
    </location>
</feature>
<protein>
    <submittedName>
        <fullName evidence="7">Enterochelin esterase</fullName>
    </submittedName>
</protein>
<dbReference type="Pfam" id="PF11806">
    <property type="entry name" value="Enterochelin_N"/>
    <property type="match status" value="1"/>
</dbReference>
<proteinExistence type="inferred from homology"/>
<dbReference type="InterPro" id="IPR050583">
    <property type="entry name" value="Mycobacterial_A85_antigen"/>
</dbReference>
<evidence type="ECO:0000256" key="3">
    <source>
        <dbReference type="ARBA" id="ARBA00022801"/>
    </source>
</evidence>
<dbReference type="GO" id="GO:0008849">
    <property type="term" value="F:enterochelin esterase activity"/>
    <property type="evidence" value="ECO:0007669"/>
    <property type="project" value="InterPro"/>
</dbReference>
<dbReference type="InterPro" id="IPR000801">
    <property type="entry name" value="Esterase-like"/>
</dbReference>
<dbReference type="PANTHER" id="PTHR48098">
    <property type="entry name" value="ENTEROCHELIN ESTERASE-RELATED"/>
    <property type="match status" value="1"/>
</dbReference>
<dbReference type="SUPFAM" id="SSF81296">
    <property type="entry name" value="E set domains"/>
    <property type="match status" value="1"/>
</dbReference>
<dbReference type="InterPro" id="IPR014756">
    <property type="entry name" value="Ig_E-set"/>
</dbReference>
<keyword evidence="3" id="KW-0378">Hydrolase</keyword>
<dbReference type="GO" id="GO:0005737">
    <property type="term" value="C:cytoplasm"/>
    <property type="evidence" value="ECO:0007669"/>
    <property type="project" value="UniProtKB-SubCell"/>
</dbReference>
<keyword evidence="5" id="KW-0732">Signal</keyword>
<gene>
    <name evidence="7" type="primary">fes</name>
    <name evidence="7" type="ORF">CTTA_2541</name>
</gene>
<comment type="caution">
    <text evidence="7">The sequence shown here is derived from an EMBL/GenBank/DDBJ whole genome shotgun (WGS) entry which is preliminary data.</text>
</comment>
<sequence>MLVPGLLAAASVGISGSVGAAQPLPGGSVQSAGKAASLLAVHEPLSGRLEPGQAFSLQLDAPAGAVVRGNLQALGVVLDVETPDGRHLRRLSQGEGVDHAFTWQSRGKVKERLVLRAVKVQSYASAANGVSAAQDGRSDAPTYAAPSPGAYELTITQVLAPLAASHAPAAEIEPEPLRSPRLKTLQARLAQGGDSRGFWQEMERQGTPLIEPRDAERQLVSFVWRGAGQSVRLFGSPSGNHEPLQRLGSSDVWWASFVMPRDARLSYGFAPDVPAVSADAMIQRRAILSTLQRDPLNRQSWGRSADLQAVQDRYDGRSVLTLAKAPPQPWSQSRASVATGQLQRHWLGSQALGNGRDIWIYKPQGWQQADAAQRSLLVLFDAQAYLRQVPTPAIIDNLMADGLLPATAVVLVANGAGDARSRELPPNPVFADFMGLQLMPWLKAQGIAAGPERTVIAGSSYGGLASSYVALRYPQWFGNVLSLSGSYWWAPKGESPNWLARQYEQAPQLPIRFYFDAGLYEGARGGQAGIRETSQELGDVLRAKGNKVVQHVHSTGHDYVHWQGSLACGLLALTGREPSTEGLKEQVAQACGL</sequence>
<dbReference type="InterPro" id="IPR029058">
    <property type="entry name" value="AB_hydrolase_fold"/>
</dbReference>
<dbReference type="InterPro" id="IPR021764">
    <property type="entry name" value="Enterochelin_esterase_N"/>
</dbReference>
<dbReference type="SUPFAM" id="SSF53474">
    <property type="entry name" value="alpha/beta-Hydrolases"/>
    <property type="match status" value="1"/>
</dbReference>
<name>A0A5A7MCZ8_COMTE</name>
<evidence type="ECO:0000256" key="4">
    <source>
        <dbReference type="ARBA" id="ARBA00024201"/>
    </source>
</evidence>
<dbReference type="GO" id="GO:0005506">
    <property type="term" value="F:iron ion binding"/>
    <property type="evidence" value="ECO:0007669"/>
    <property type="project" value="InterPro"/>
</dbReference>
<evidence type="ECO:0000313" key="7">
    <source>
        <dbReference type="EMBL" id="GEQ75536.1"/>
    </source>
</evidence>
<evidence type="ECO:0000256" key="5">
    <source>
        <dbReference type="SAM" id="SignalP"/>
    </source>
</evidence>
<feature type="domain" description="Enterochelin esterase N-terminal" evidence="6">
    <location>
        <begin position="220"/>
        <end position="330"/>
    </location>
</feature>
<feature type="signal peptide" evidence="5">
    <location>
        <begin position="1"/>
        <end position="20"/>
    </location>
</feature>
<reference evidence="7 8" key="1">
    <citation type="journal article" date="2019" name="Microbiol. Resour. Announc.">
        <title>Draft Genome Sequence of Comamonas testosteroni TA441, a Bacterium That Has a Cryptic Phenol Degradation Gene Cluster.</title>
        <authorList>
            <person name="Arai H."/>
            <person name="Ishii M."/>
        </authorList>
    </citation>
    <scope>NUCLEOTIDE SEQUENCE [LARGE SCALE GENOMIC DNA]</scope>
    <source>
        <strain evidence="7 8">TA441</strain>
    </source>
</reference>
<keyword evidence="2" id="KW-0963">Cytoplasm</keyword>
<dbReference type="AlphaFoldDB" id="A0A5A7MCZ8"/>
<dbReference type="InterPro" id="IPR013783">
    <property type="entry name" value="Ig-like_fold"/>
</dbReference>
<dbReference type="Gene3D" id="2.60.40.10">
    <property type="entry name" value="Immunoglobulins"/>
    <property type="match status" value="1"/>
</dbReference>
<evidence type="ECO:0000256" key="1">
    <source>
        <dbReference type="ARBA" id="ARBA00004496"/>
    </source>
</evidence>